<keyword evidence="4 7" id="KW-1133">Transmembrane helix</keyword>
<evidence type="ECO:0000256" key="6">
    <source>
        <dbReference type="SAM" id="MobiDB-lite"/>
    </source>
</evidence>
<protein>
    <submittedName>
        <fullName evidence="8">Uncharacterized protein</fullName>
    </submittedName>
</protein>
<evidence type="ECO:0000256" key="1">
    <source>
        <dbReference type="ARBA" id="ARBA00004370"/>
    </source>
</evidence>
<dbReference type="GO" id="GO:0016020">
    <property type="term" value="C:membrane"/>
    <property type="evidence" value="ECO:0007669"/>
    <property type="project" value="UniProtKB-SubCell"/>
</dbReference>
<dbReference type="PANTHER" id="PTHR21659">
    <property type="entry name" value="HYDROPHOBIC PROTEIN RCI2 LOW TEMPERATURE AND SALT RESPONSIVE PROTEIN LTI6 -RELATED"/>
    <property type="match status" value="1"/>
</dbReference>
<dbReference type="EMBL" id="JAACJJ010000001">
    <property type="protein sequence ID" value="KAF5331090.1"/>
    <property type="molecule type" value="Genomic_DNA"/>
</dbReference>
<evidence type="ECO:0000256" key="3">
    <source>
        <dbReference type="ARBA" id="ARBA00022692"/>
    </source>
</evidence>
<dbReference type="Pfam" id="PF01679">
    <property type="entry name" value="Pmp3"/>
    <property type="match status" value="1"/>
</dbReference>
<feature type="transmembrane region" description="Helical" evidence="7">
    <location>
        <begin position="50"/>
        <end position="71"/>
    </location>
</feature>
<dbReference type="AlphaFoldDB" id="A0A8H5FBP2"/>
<keyword evidence="5 7" id="KW-0472">Membrane</keyword>
<dbReference type="Proteomes" id="UP000567179">
    <property type="component" value="Unassembled WGS sequence"/>
</dbReference>
<dbReference type="OrthoDB" id="2152119at2759"/>
<feature type="transmembrane region" description="Helical" evidence="7">
    <location>
        <begin position="21"/>
        <end position="44"/>
    </location>
</feature>
<comment type="subcellular location">
    <subcellularLocation>
        <location evidence="1">Membrane</location>
    </subcellularLocation>
</comment>
<name>A0A8H5FBP2_9AGAR</name>
<evidence type="ECO:0000256" key="5">
    <source>
        <dbReference type="ARBA" id="ARBA00023136"/>
    </source>
</evidence>
<comment type="similarity">
    <text evidence="2">Belongs to the UPF0057 (PMP3) family.</text>
</comment>
<evidence type="ECO:0000256" key="2">
    <source>
        <dbReference type="ARBA" id="ARBA00009530"/>
    </source>
</evidence>
<keyword evidence="9" id="KW-1185">Reference proteome</keyword>
<sequence length="281" mass="31541">MASAVNSFAPNGKIDMTPRRYHGYAVILFITGTLFPPLAVAARFGIGKDFWLNLLLTICGYIPGHVHNFYIQNIRNNKNHARTPKWVQKYGLVDTSEIRRKAKKSQWANRYNDRLPQSALEGQAYAEGQEGGSSVDLSLEGGSGRNRRHPNGELWRPEDENYYNADSASQNNSSGRWHYPANFNDAEPVPLPPKKSKKKKKDRWERTQDAYSMSGEGDSSKKKKKKKRRSMDAESSIATNASTEFPEDPEGGLYGDAPVRASKSQPAQAAKTDDTVFNHEF</sequence>
<comment type="caution">
    <text evidence="8">The sequence shown here is derived from an EMBL/GenBank/DDBJ whole genome shotgun (WGS) entry which is preliminary data.</text>
</comment>
<gene>
    <name evidence="8" type="ORF">D9619_005763</name>
</gene>
<evidence type="ECO:0000256" key="4">
    <source>
        <dbReference type="ARBA" id="ARBA00022989"/>
    </source>
</evidence>
<evidence type="ECO:0000313" key="8">
    <source>
        <dbReference type="EMBL" id="KAF5331090.1"/>
    </source>
</evidence>
<keyword evidence="3 7" id="KW-0812">Transmembrane</keyword>
<dbReference type="PANTHER" id="PTHR21659:SF85">
    <property type="entry name" value="EXPRESSED PROTEIN"/>
    <property type="match status" value="1"/>
</dbReference>
<accession>A0A8H5FBP2</accession>
<evidence type="ECO:0000256" key="7">
    <source>
        <dbReference type="SAM" id="Phobius"/>
    </source>
</evidence>
<feature type="compositionally biased region" description="Basic and acidic residues" evidence="6">
    <location>
        <begin position="271"/>
        <end position="281"/>
    </location>
</feature>
<proteinExistence type="inferred from homology"/>
<organism evidence="8 9">
    <name type="scientific">Psilocybe cf. subviscida</name>
    <dbReference type="NCBI Taxonomy" id="2480587"/>
    <lineage>
        <taxon>Eukaryota</taxon>
        <taxon>Fungi</taxon>
        <taxon>Dikarya</taxon>
        <taxon>Basidiomycota</taxon>
        <taxon>Agaricomycotina</taxon>
        <taxon>Agaricomycetes</taxon>
        <taxon>Agaricomycetidae</taxon>
        <taxon>Agaricales</taxon>
        <taxon>Agaricineae</taxon>
        <taxon>Strophariaceae</taxon>
        <taxon>Psilocybe</taxon>
    </lineage>
</organism>
<reference evidence="8 9" key="1">
    <citation type="journal article" date="2020" name="ISME J.">
        <title>Uncovering the hidden diversity of litter-decomposition mechanisms in mushroom-forming fungi.</title>
        <authorList>
            <person name="Floudas D."/>
            <person name="Bentzer J."/>
            <person name="Ahren D."/>
            <person name="Johansson T."/>
            <person name="Persson P."/>
            <person name="Tunlid A."/>
        </authorList>
    </citation>
    <scope>NUCLEOTIDE SEQUENCE [LARGE SCALE GENOMIC DNA]</scope>
    <source>
        <strain evidence="8 9">CBS 101986</strain>
    </source>
</reference>
<evidence type="ECO:0000313" key="9">
    <source>
        <dbReference type="Proteomes" id="UP000567179"/>
    </source>
</evidence>
<feature type="compositionally biased region" description="Polar residues" evidence="6">
    <location>
        <begin position="164"/>
        <end position="175"/>
    </location>
</feature>
<dbReference type="InterPro" id="IPR000612">
    <property type="entry name" value="PMP3"/>
</dbReference>
<feature type="region of interest" description="Disordered" evidence="6">
    <location>
        <begin position="126"/>
        <end position="281"/>
    </location>
</feature>